<proteinExistence type="predicted"/>
<evidence type="ECO:0000313" key="3">
    <source>
        <dbReference type="Proteomes" id="UP001055439"/>
    </source>
</evidence>
<reference evidence="2" key="1">
    <citation type="submission" date="2022-05" db="EMBL/GenBank/DDBJ databases">
        <title>The Musa troglodytarum L. genome provides insights into the mechanism of non-climacteric behaviour and enrichment of carotenoids.</title>
        <authorList>
            <person name="Wang J."/>
        </authorList>
    </citation>
    <scope>NUCLEOTIDE SEQUENCE</scope>
    <source>
        <tissue evidence="2">Leaf</tissue>
    </source>
</reference>
<dbReference type="Proteomes" id="UP001055439">
    <property type="component" value="Chromosome 8"/>
</dbReference>
<keyword evidence="3" id="KW-1185">Reference proteome</keyword>
<gene>
    <name evidence="2" type="ORF">MUK42_24285</name>
</gene>
<evidence type="ECO:0000256" key="1">
    <source>
        <dbReference type="SAM" id="MobiDB-lite"/>
    </source>
</evidence>
<dbReference type="AlphaFoldDB" id="A0A9E7KWT8"/>
<dbReference type="EMBL" id="CP097510">
    <property type="protein sequence ID" value="URE29990.1"/>
    <property type="molecule type" value="Genomic_DNA"/>
</dbReference>
<feature type="compositionally biased region" description="Low complexity" evidence="1">
    <location>
        <begin position="74"/>
        <end position="87"/>
    </location>
</feature>
<feature type="region of interest" description="Disordered" evidence="1">
    <location>
        <begin position="56"/>
        <end position="99"/>
    </location>
</feature>
<evidence type="ECO:0000313" key="2">
    <source>
        <dbReference type="EMBL" id="URE29990.1"/>
    </source>
</evidence>
<protein>
    <submittedName>
        <fullName evidence="2">Uncharacterized protein</fullName>
    </submittedName>
</protein>
<feature type="compositionally biased region" description="Low complexity" evidence="1">
    <location>
        <begin position="56"/>
        <end position="65"/>
    </location>
</feature>
<feature type="region of interest" description="Disordered" evidence="1">
    <location>
        <begin position="17"/>
        <end position="38"/>
    </location>
</feature>
<sequence>MPALCASLLPTFSTITTTTHLQPRPRRMPSLPSSTSSFLPARCSCAPQASSMLSLPPFASSLPSSPNTPLQPFTASSPSKCTAPSSSQISPQHCHQRVD</sequence>
<accession>A0A9E7KWT8</accession>
<organism evidence="2 3">
    <name type="scientific">Musa troglodytarum</name>
    <name type="common">fe'i banana</name>
    <dbReference type="NCBI Taxonomy" id="320322"/>
    <lineage>
        <taxon>Eukaryota</taxon>
        <taxon>Viridiplantae</taxon>
        <taxon>Streptophyta</taxon>
        <taxon>Embryophyta</taxon>
        <taxon>Tracheophyta</taxon>
        <taxon>Spermatophyta</taxon>
        <taxon>Magnoliopsida</taxon>
        <taxon>Liliopsida</taxon>
        <taxon>Zingiberales</taxon>
        <taxon>Musaceae</taxon>
        <taxon>Musa</taxon>
    </lineage>
</organism>
<name>A0A9E7KWT8_9LILI</name>